<dbReference type="KEGG" id="ehx:EMIHUDRAFT_108834"/>
<evidence type="ECO:0008006" key="6">
    <source>
        <dbReference type="Google" id="ProtNLM"/>
    </source>
</evidence>
<protein>
    <recommendedName>
        <fullName evidence="6">F-box domain-containing protein</fullName>
    </recommendedName>
</protein>
<reference evidence="5" key="1">
    <citation type="journal article" date="2013" name="Nature">
        <title>Pan genome of the phytoplankton Emiliania underpins its global distribution.</title>
        <authorList>
            <person name="Read B.A."/>
            <person name="Kegel J."/>
            <person name="Klute M.J."/>
            <person name="Kuo A."/>
            <person name="Lefebvre S.C."/>
            <person name="Maumus F."/>
            <person name="Mayer C."/>
            <person name="Miller J."/>
            <person name="Monier A."/>
            <person name="Salamov A."/>
            <person name="Young J."/>
            <person name="Aguilar M."/>
            <person name="Claverie J.M."/>
            <person name="Frickenhaus S."/>
            <person name="Gonzalez K."/>
            <person name="Herman E.K."/>
            <person name="Lin Y.C."/>
            <person name="Napier J."/>
            <person name="Ogata H."/>
            <person name="Sarno A.F."/>
            <person name="Shmutz J."/>
            <person name="Schroeder D."/>
            <person name="de Vargas C."/>
            <person name="Verret F."/>
            <person name="von Dassow P."/>
            <person name="Valentin K."/>
            <person name="Van de Peer Y."/>
            <person name="Wheeler G."/>
            <person name="Dacks J.B."/>
            <person name="Delwiche C.F."/>
            <person name="Dyhrman S.T."/>
            <person name="Glockner G."/>
            <person name="John U."/>
            <person name="Richards T."/>
            <person name="Worden A.Z."/>
            <person name="Zhang X."/>
            <person name="Grigoriev I.V."/>
            <person name="Allen A.E."/>
            <person name="Bidle K."/>
            <person name="Borodovsky M."/>
            <person name="Bowler C."/>
            <person name="Brownlee C."/>
            <person name="Cock J.M."/>
            <person name="Elias M."/>
            <person name="Gladyshev V.N."/>
            <person name="Groth M."/>
            <person name="Guda C."/>
            <person name="Hadaegh A."/>
            <person name="Iglesias-Rodriguez M.D."/>
            <person name="Jenkins J."/>
            <person name="Jones B.M."/>
            <person name="Lawson T."/>
            <person name="Leese F."/>
            <person name="Lindquist E."/>
            <person name="Lobanov A."/>
            <person name="Lomsadze A."/>
            <person name="Malik S.B."/>
            <person name="Marsh M.E."/>
            <person name="Mackinder L."/>
            <person name="Mock T."/>
            <person name="Mueller-Roeber B."/>
            <person name="Pagarete A."/>
            <person name="Parker M."/>
            <person name="Probert I."/>
            <person name="Quesneville H."/>
            <person name="Raines C."/>
            <person name="Rensing S.A."/>
            <person name="Riano-Pachon D.M."/>
            <person name="Richier S."/>
            <person name="Rokitta S."/>
            <person name="Shiraiwa Y."/>
            <person name="Soanes D.M."/>
            <person name="van der Giezen M."/>
            <person name="Wahlund T.M."/>
            <person name="Williams B."/>
            <person name="Wilson W."/>
            <person name="Wolfe G."/>
            <person name="Wurch L.L."/>
        </authorList>
    </citation>
    <scope>NUCLEOTIDE SEQUENCE</scope>
</reference>
<proteinExistence type="predicted"/>
<keyword evidence="5" id="KW-1185">Reference proteome</keyword>
<evidence type="ECO:0000256" key="2">
    <source>
        <dbReference type="ARBA" id="ARBA00023043"/>
    </source>
</evidence>
<dbReference type="SUPFAM" id="SSF48403">
    <property type="entry name" value="Ankyrin repeat"/>
    <property type="match status" value="1"/>
</dbReference>
<feature type="repeat" description="ANK" evidence="3">
    <location>
        <begin position="118"/>
        <end position="150"/>
    </location>
</feature>
<dbReference type="InterPro" id="IPR002110">
    <property type="entry name" value="Ankyrin_rpt"/>
</dbReference>
<keyword evidence="1" id="KW-0677">Repeat</keyword>
<dbReference type="HOGENOM" id="CLU_786258_0_0_1"/>
<dbReference type="Gene3D" id="1.25.40.20">
    <property type="entry name" value="Ankyrin repeat-containing domain"/>
    <property type="match status" value="1"/>
</dbReference>
<dbReference type="Pfam" id="PF12796">
    <property type="entry name" value="Ank_2"/>
    <property type="match status" value="1"/>
</dbReference>
<evidence type="ECO:0000313" key="5">
    <source>
        <dbReference type="Proteomes" id="UP000013827"/>
    </source>
</evidence>
<dbReference type="PANTHER" id="PTHR24171">
    <property type="entry name" value="ANKYRIN REPEAT DOMAIN-CONTAINING PROTEIN 39-RELATED"/>
    <property type="match status" value="1"/>
</dbReference>
<keyword evidence="2 3" id="KW-0040">ANK repeat</keyword>
<organism evidence="4 5">
    <name type="scientific">Emiliania huxleyi (strain CCMP1516)</name>
    <dbReference type="NCBI Taxonomy" id="280463"/>
    <lineage>
        <taxon>Eukaryota</taxon>
        <taxon>Haptista</taxon>
        <taxon>Haptophyta</taxon>
        <taxon>Prymnesiophyceae</taxon>
        <taxon>Isochrysidales</taxon>
        <taxon>Noelaerhabdaceae</taxon>
        <taxon>Emiliania</taxon>
    </lineage>
</organism>
<dbReference type="EnsemblProtists" id="EOD39853">
    <property type="protein sequence ID" value="EOD39853"/>
    <property type="gene ID" value="EMIHUDRAFT_108834"/>
</dbReference>
<dbReference type="AlphaFoldDB" id="A0A0D3KVR8"/>
<dbReference type="InterPro" id="IPR036770">
    <property type="entry name" value="Ankyrin_rpt-contain_sf"/>
</dbReference>
<dbReference type="eggNOG" id="KOG0504">
    <property type="taxonomic scope" value="Eukaryota"/>
</dbReference>
<dbReference type="PROSITE" id="PS50088">
    <property type="entry name" value="ANK_REPEAT"/>
    <property type="match status" value="2"/>
</dbReference>
<dbReference type="RefSeq" id="XP_005792282.1">
    <property type="nucleotide sequence ID" value="XM_005792225.1"/>
</dbReference>
<reference evidence="4" key="2">
    <citation type="submission" date="2024-10" db="UniProtKB">
        <authorList>
            <consortium name="EnsemblProtists"/>
        </authorList>
    </citation>
    <scope>IDENTIFICATION</scope>
</reference>
<dbReference type="PaxDb" id="2903-EOD39853"/>
<evidence type="ECO:0000256" key="3">
    <source>
        <dbReference type="PROSITE-ProRule" id="PRU00023"/>
    </source>
</evidence>
<sequence>MLISALVAEFERQGFSSREQVASMTRAQVENVVLQFVSGEPDTLLPTREGDLKTALLPDVAEAGDERQCRALLAAGARPDARRRTGETALALAAKNGHVACVGALLGAHADPHASTPDGRTALHAACAASFEETALALVDAGASLSARSASGNTPLQLLSTSAYAALPVDLLGGAPTGSDAPWAKRPRPSRGGLDIEVALASAREAMAVRLARYATGALQASPLEIGRDPSFPRRLYEWRRWSPSVHGFFPRAFREVVWLLLLHARRGTGAGGLALLPPDLLLDVLRKLTRDDVAVAADERRAFENAVPKATSPMIDCRPVMLRGWPHVVAVADTLARGRAGSDGGSSGRGES</sequence>
<evidence type="ECO:0000313" key="4">
    <source>
        <dbReference type="EnsemblProtists" id="EOD39853"/>
    </source>
</evidence>
<dbReference type="SMART" id="SM00248">
    <property type="entry name" value="ANK"/>
    <property type="match status" value="2"/>
</dbReference>
<dbReference type="GeneID" id="17285124"/>
<dbReference type="Proteomes" id="UP000013827">
    <property type="component" value="Unassembled WGS sequence"/>
</dbReference>
<dbReference type="STRING" id="2903.R1DWN9"/>
<name>A0A0D3KVR8_EMIH1</name>
<feature type="repeat" description="ANK" evidence="3">
    <location>
        <begin position="85"/>
        <end position="117"/>
    </location>
</feature>
<dbReference type="PROSITE" id="PS50297">
    <property type="entry name" value="ANK_REP_REGION"/>
    <property type="match status" value="1"/>
</dbReference>
<accession>A0A0D3KVR8</accession>
<evidence type="ECO:0000256" key="1">
    <source>
        <dbReference type="ARBA" id="ARBA00022737"/>
    </source>
</evidence>